<comment type="similarity">
    <text evidence="1">Belongs to the ATP-dependent AMP-binding enzyme family.</text>
</comment>
<sequence length="551" mass="60152">MFAETRAEWFMAAMGCLRQRLSLVTVYTNLAETTSCRLVERETEVSVVITSYDLLARTLKLLPKCTAIKHVIVMEDQLEGLGRNSARKTSKGRGCVMAFKDVGESWGAWKPPRTCHCDDLAIIMYTSGSGGRPKGVELTQHKTSSSANHGATPSRPTFGLVTLATEISLVAMNVTIVYSSPLTLTSVSPKIMKGTLGDAQVAKPTCLNAVPLVLDRIINQSNEDQGYLKAKIFNTALKLKQTVPPSVSKLFDALIFNKVKEHLGGELRMLVVGGAPLSPETHTKIRAMFGCTVQVGYGATETAASISSTDTDDTRTGQCGPPNHGVLVTLRDWEEGGYRATDEPHPRGEILVGGPTVSRGYFRLPAETEESFIEKDGQRWFQTGDIGEFDDTGVLRIIDRKKDLVKLRTGEYISLGAIEMKLKTHPVIESIFVWAFPGAENCLAIAVPIQDRLRKISDNLDPKADPKGEITFANLCKEKAVVAAVLKELQSHGKKQGLGRWDLPVGLHLSPEPWTPESGLVTAALKIRRKPLVAHFKSDIDALYGNLGSQE</sequence>
<dbReference type="GO" id="GO:0005811">
    <property type="term" value="C:lipid droplet"/>
    <property type="evidence" value="ECO:0007669"/>
    <property type="project" value="TreeGrafter"/>
</dbReference>
<name>A0A3R7PP12_PENVA</name>
<evidence type="ECO:0000256" key="2">
    <source>
        <dbReference type="ARBA" id="ARBA00022598"/>
    </source>
</evidence>
<evidence type="ECO:0000313" key="8">
    <source>
        <dbReference type="EMBL" id="ROT72635.1"/>
    </source>
</evidence>
<keyword evidence="3" id="KW-0547">Nucleotide-binding</keyword>
<dbReference type="EMBL" id="QCYY01002126">
    <property type="protein sequence ID" value="ROT72635.1"/>
    <property type="molecule type" value="Genomic_DNA"/>
</dbReference>
<dbReference type="Proteomes" id="UP000283509">
    <property type="component" value="Unassembled WGS sequence"/>
</dbReference>
<dbReference type="GO" id="GO:0005524">
    <property type="term" value="F:ATP binding"/>
    <property type="evidence" value="ECO:0007669"/>
    <property type="project" value="UniProtKB-KW"/>
</dbReference>
<dbReference type="PANTHER" id="PTHR43272">
    <property type="entry name" value="LONG-CHAIN-FATTY-ACID--COA LIGASE"/>
    <property type="match status" value="1"/>
</dbReference>
<accession>A0A3R7PP12</accession>
<protein>
    <recommendedName>
        <fullName evidence="6">long-chain-fatty-acid--CoA ligase</fullName>
        <ecNumber evidence="6">6.2.1.3</ecNumber>
    </recommendedName>
</protein>
<reference evidence="8 9" key="1">
    <citation type="submission" date="2018-04" db="EMBL/GenBank/DDBJ databases">
        <authorList>
            <person name="Zhang X."/>
            <person name="Yuan J."/>
            <person name="Li F."/>
            <person name="Xiang J."/>
        </authorList>
    </citation>
    <scope>NUCLEOTIDE SEQUENCE [LARGE SCALE GENOMIC DNA]</scope>
    <source>
        <tissue evidence="8">Muscle</tissue>
    </source>
</reference>
<dbReference type="STRING" id="6689.A0A3R7PP12"/>
<dbReference type="Pfam" id="PF00501">
    <property type="entry name" value="AMP-binding"/>
    <property type="match status" value="1"/>
</dbReference>
<evidence type="ECO:0000256" key="4">
    <source>
        <dbReference type="ARBA" id="ARBA00022832"/>
    </source>
</evidence>
<dbReference type="GO" id="GO:0005783">
    <property type="term" value="C:endoplasmic reticulum"/>
    <property type="evidence" value="ECO:0007669"/>
    <property type="project" value="TreeGrafter"/>
</dbReference>
<evidence type="ECO:0000313" key="9">
    <source>
        <dbReference type="Proteomes" id="UP000283509"/>
    </source>
</evidence>
<comment type="caution">
    <text evidence="8">The sequence shown here is derived from an EMBL/GenBank/DDBJ whole genome shotgun (WGS) entry which is preliminary data.</text>
</comment>
<keyword evidence="2 8" id="KW-0436">Ligase</keyword>
<dbReference type="Gene3D" id="3.40.50.12780">
    <property type="entry name" value="N-terminal domain of ligase-like"/>
    <property type="match status" value="1"/>
</dbReference>
<evidence type="ECO:0000256" key="1">
    <source>
        <dbReference type="ARBA" id="ARBA00006432"/>
    </source>
</evidence>
<feature type="domain" description="AMP-dependent synthetase/ligase" evidence="7">
    <location>
        <begin position="2"/>
        <end position="362"/>
    </location>
</feature>
<evidence type="ECO:0000256" key="5">
    <source>
        <dbReference type="ARBA" id="ARBA00022840"/>
    </source>
</evidence>
<gene>
    <name evidence="8" type="ORF">C7M84_008996</name>
</gene>
<evidence type="ECO:0000259" key="7">
    <source>
        <dbReference type="Pfam" id="PF00501"/>
    </source>
</evidence>
<dbReference type="InterPro" id="IPR042099">
    <property type="entry name" value="ANL_N_sf"/>
</dbReference>
<dbReference type="GO" id="GO:0090433">
    <property type="term" value="F:palmitoyl-CoA ligase activity"/>
    <property type="evidence" value="ECO:0007669"/>
    <property type="project" value="TreeGrafter"/>
</dbReference>
<dbReference type="OrthoDB" id="1700726at2759"/>
<dbReference type="GO" id="GO:0005886">
    <property type="term" value="C:plasma membrane"/>
    <property type="evidence" value="ECO:0007669"/>
    <property type="project" value="TreeGrafter"/>
</dbReference>
<keyword evidence="5" id="KW-0067">ATP-binding</keyword>
<dbReference type="PANTHER" id="PTHR43272:SF83">
    <property type="entry name" value="ACYL-COA SYNTHETASE LONG-CHAIN, ISOFORM J"/>
    <property type="match status" value="1"/>
</dbReference>
<reference evidence="8 9" key="2">
    <citation type="submission" date="2019-01" db="EMBL/GenBank/DDBJ databases">
        <title>The decoding of complex shrimp genome reveals the adaptation for benthos swimmer, frequently molting mechanism and breeding impact on genome.</title>
        <authorList>
            <person name="Sun Y."/>
            <person name="Gao Y."/>
            <person name="Yu Y."/>
        </authorList>
    </citation>
    <scope>NUCLEOTIDE SEQUENCE [LARGE SCALE GENOMIC DNA]</scope>
    <source>
        <tissue evidence="8">Muscle</tissue>
    </source>
</reference>
<dbReference type="AlphaFoldDB" id="A0A3R7PP12"/>
<proteinExistence type="inferred from homology"/>
<dbReference type="GO" id="GO:0035336">
    <property type="term" value="P:long-chain fatty-acyl-CoA metabolic process"/>
    <property type="evidence" value="ECO:0007669"/>
    <property type="project" value="TreeGrafter"/>
</dbReference>
<keyword evidence="9" id="KW-1185">Reference proteome</keyword>
<evidence type="ECO:0000256" key="6">
    <source>
        <dbReference type="ARBA" id="ARBA00026121"/>
    </source>
</evidence>
<keyword evidence="4" id="KW-0443">Lipid metabolism</keyword>
<dbReference type="GO" id="GO:0030182">
    <property type="term" value="P:neuron differentiation"/>
    <property type="evidence" value="ECO:0007669"/>
    <property type="project" value="TreeGrafter"/>
</dbReference>
<keyword evidence="4" id="KW-0276">Fatty acid metabolism</keyword>
<dbReference type="EC" id="6.2.1.3" evidence="6"/>
<organism evidence="8 9">
    <name type="scientific">Penaeus vannamei</name>
    <name type="common">Whiteleg shrimp</name>
    <name type="synonym">Litopenaeus vannamei</name>
    <dbReference type="NCBI Taxonomy" id="6689"/>
    <lineage>
        <taxon>Eukaryota</taxon>
        <taxon>Metazoa</taxon>
        <taxon>Ecdysozoa</taxon>
        <taxon>Arthropoda</taxon>
        <taxon>Crustacea</taxon>
        <taxon>Multicrustacea</taxon>
        <taxon>Malacostraca</taxon>
        <taxon>Eumalacostraca</taxon>
        <taxon>Eucarida</taxon>
        <taxon>Decapoda</taxon>
        <taxon>Dendrobranchiata</taxon>
        <taxon>Penaeoidea</taxon>
        <taxon>Penaeidae</taxon>
        <taxon>Penaeus</taxon>
    </lineage>
</organism>
<evidence type="ECO:0000256" key="3">
    <source>
        <dbReference type="ARBA" id="ARBA00022741"/>
    </source>
</evidence>
<dbReference type="SUPFAM" id="SSF56801">
    <property type="entry name" value="Acetyl-CoA synthetase-like"/>
    <property type="match status" value="1"/>
</dbReference>
<dbReference type="InterPro" id="IPR000873">
    <property type="entry name" value="AMP-dep_synth/lig_dom"/>
</dbReference>